<dbReference type="EMBL" id="CP101988">
    <property type="protein sequence ID" value="UUI76343.1"/>
    <property type="molecule type" value="Genomic_DNA"/>
</dbReference>
<dbReference type="InterPro" id="IPR036366">
    <property type="entry name" value="PGBDSf"/>
</dbReference>
<evidence type="ECO:0000313" key="2">
    <source>
        <dbReference type="EMBL" id="UUI76343.1"/>
    </source>
</evidence>
<accession>A0ABY5L6X9</accession>
<dbReference type="InterPro" id="IPR002477">
    <property type="entry name" value="Peptidoglycan-bd-like"/>
</dbReference>
<organism evidence="2 3">
    <name type="scientific">Cellulomonas chengniuliangii</name>
    <dbReference type="NCBI Taxonomy" id="2968084"/>
    <lineage>
        <taxon>Bacteria</taxon>
        <taxon>Bacillati</taxon>
        <taxon>Actinomycetota</taxon>
        <taxon>Actinomycetes</taxon>
        <taxon>Micrococcales</taxon>
        <taxon>Cellulomonadaceae</taxon>
        <taxon>Cellulomonas</taxon>
    </lineage>
</organism>
<dbReference type="Proteomes" id="UP001316189">
    <property type="component" value="Chromosome"/>
</dbReference>
<keyword evidence="3" id="KW-1185">Reference proteome</keyword>
<dbReference type="RefSeq" id="WP_227570585.1">
    <property type="nucleotide sequence ID" value="NZ_CP101988.1"/>
</dbReference>
<proteinExistence type="predicted"/>
<dbReference type="InterPro" id="IPR036365">
    <property type="entry name" value="PGBD-like_sf"/>
</dbReference>
<evidence type="ECO:0000313" key="3">
    <source>
        <dbReference type="Proteomes" id="UP001316189"/>
    </source>
</evidence>
<dbReference type="SUPFAM" id="SSF47090">
    <property type="entry name" value="PGBD-like"/>
    <property type="match status" value="1"/>
</dbReference>
<evidence type="ECO:0000259" key="1">
    <source>
        <dbReference type="Pfam" id="PF01471"/>
    </source>
</evidence>
<dbReference type="Pfam" id="PF01471">
    <property type="entry name" value="PG_binding_1"/>
    <property type="match status" value="1"/>
</dbReference>
<protein>
    <submittedName>
        <fullName evidence="2">Peptidoglycan-binding protein</fullName>
    </submittedName>
</protein>
<gene>
    <name evidence="2" type="ORF">NP064_05460</name>
</gene>
<dbReference type="Gene3D" id="2.40.420.20">
    <property type="match status" value="1"/>
</dbReference>
<reference evidence="2 3" key="1">
    <citation type="submission" date="2022-07" db="EMBL/GenBank/DDBJ databases">
        <title>Novel species in genus cellulomonas.</title>
        <authorList>
            <person name="Ye L."/>
        </authorList>
    </citation>
    <scope>NUCLEOTIDE SEQUENCE [LARGE SCALE GENOMIC DNA]</scope>
    <source>
        <strain evidence="3">zg-Y338</strain>
    </source>
</reference>
<feature type="domain" description="Peptidoglycan binding-like" evidence="1">
    <location>
        <begin position="142"/>
        <end position="177"/>
    </location>
</feature>
<name>A0ABY5L6X9_9CELL</name>
<sequence length="440" mass="44363">MRRASPTHARSERPRAGAWWVATALAAAVAAVLVVALLTPTTRSAPSKREPEPTAATRAVVERRALGGEAPTLRGTVRLASRISVPAPAAAPPIERLVVTDAPADVGTVVSSGNVVIGISGRPIIALATEVPLYRPLRAGDTGEDVRQLQAALAELGLYTGDLDGLFGPLTADAVAALYAQAGYETAPPDAQRTAALQQAEDRWASLQAAQDAAEDGVGEPSAADVTQAQRALVRARDEAGVWLPPAEIAHVPGEGAMVTSITELGAVLTPDQATVAELVGGTPLLTVSGPAARRDAFEPGAAVEVRVVGSDDAVPGTILPTASALASDPGAGGATADPGGAVAIAAPGAAEAGIADGARVVVTLTGGRAPAPRLVVPLDAVHEDQDGKYVMAAGEEGARRVAVELGERRDGYVELLAGALLDEGDEVMVGPATVSPGTR</sequence>
<dbReference type="Gene3D" id="1.10.101.10">
    <property type="entry name" value="PGBD-like superfamily/PGBD"/>
    <property type="match status" value="1"/>
</dbReference>